<protein>
    <submittedName>
        <fullName evidence="3">Armadillo repeat-containing domain-containing protein</fullName>
    </submittedName>
</protein>
<organism evidence="2 3">
    <name type="scientific">Trichuris muris</name>
    <name type="common">Mouse whipworm</name>
    <dbReference type="NCBI Taxonomy" id="70415"/>
    <lineage>
        <taxon>Eukaryota</taxon>
        <taxon>Metazoa</taxon>
        <taxon>Ecdysozoa</taxon>
        <taxon>Nematoda</taxon>
        <taxon>Enoplea</taxon>
        <taxon>Dorylaimia</taxon>
        <taxon>Trichinellida</taxon>
        <taxon>Trichuridae</taxon>
        <taxon>Trichuris</taxon>
    </lineage>
</organism>
<dbReference type="AlphaFoldDB" id="A0A5S6QV10"/>
<proteinExistence type="predicted"/>
<evidence type="ECO:0000313" key="2">
    <source>
        <dbReference type="Proteomes" id="UP000046395"/>
    </source>
</evidence>
<evidence type="ECO:0000256" key="1">
    <source>
        <dbReference type="SAM" id="Phobius"/>
    </source>
</evidence>
<dbReference type="WBParaSite" id="TMUE_3000010969.1">
    <property type="protein sequence ID" value="TMUE_3000010969.1"/>
    <property type="gene ID" value="WBGene00285068"/>
</dbReference>
<keyword evidence="1" id="KW-1133">Transmembrane helix</keyword>
<keyword evidence="1" id="KW-0472">Membrane</keyword>
<sequence>MTEQDDERFLFSLFRIRRSALDHYAERATMMSRLLKLQLFAATGISIALIASVAYYIYLYRRRRKSHADSLQYSSDNDGDYDRSSNSECDQLWIIDDGENSGEQSFSPEAVVDFEIAMDSITPAGGNEAGSFDVPVEYGAEVCCREANNCKLEQVVNLKRKPFVESTDCSDIVAHVDNSSAVVPVAKSGLPPRPFRRRKMISLISNIVKSEHPNRLDETTACSLVKLLNDHEHSVILQSLVALKSVSTTLENQVLLDSFNVSCRIRELLEANTLSQNALVILADCISNLSSSVALRAKLASCIPQLIHLLDLHIRSGKFRDACLHALLNLVDSVPDGNFRHHEMLVSSLLEVFNPDGNNRTSELAVMLLAKLALNSHTSCLLLKCKTSHPDVSRFLTSKNETIVLNLLILLDFLAQAIKSLNSGHIDNLHDRSLAVGLFSQQQLPVTRQRLTCLLKEHPNDEIRERAGSLLRYPVFSSEQ</sequence>
<reference evidence="3" key="1">
    <citation type="submission" date="2019-12" db="UniProtKB">
        <authorList>
            <consortium name="WormBaseParasite"/>
        </authorList>
    </citation>
    <scope>IDENTIFICATION</scope>
</reference>
<dbReference type="InterPro" id="IPR011989">
    <property type="entry name" value="ARM-like"/>
</dbReference>
<dbReference type="Proteomes" id="UP000046395">
    <property type="component" value="Unassembled WGS sequence"/>
</dbReference>
<dbReference type="Gene3D" id="1.25.10.10">
    <property type="entry name" value="Leucine-rich Repeat Variant"/>
    <property type="match status" value="1"/>
</dbReference>
<keyword evidence="2" id="KW-1185">Reference proteome</keyword>
<feature type="transmembrane region" description="Helical" evidence="1">
    <location>
        <begin position="37"/>
        <end position="58"/>
    </location>
</feature>
<keyword evidence="1" id="KW-0812">Transmembrane</keyword>
<dbReference type="SUPFAM" id="SSF48371">
    <property type="entry name" value="ARM repeat"/>
    <property type="match status" value="1"/>
</dbReference>
<dbReference type="InterPro" id="IPR016024">
    <property type="entry name" value="ARM-type_fold"/>
</dbReference>
<name>A0A5S6QV10_TRIMR</name>
<evidence type="ECO:0000313" key="3">
    <source>
        <dbReference type="WBParaSite" id="TMUE_3000010969.1"/>
    </source>
</evidence>
<accession>A0A5S6QV10</accession>